<evidence type="ECO:0000256" key="10">
    <source>
        <dbReference type="RuleBase" id="RU000488"/>
    </source>
</evidence>
<gene>
    <name evidence="11" type="ORF">FCC1311_097542</name>
</gene>
<keyword evidence="12" id="KW-1185">Reference proteome</keyword>
<feature type="repeat" description="Solcar" evidence="9">
    <location>
        <begin position="191"/>
        <end position="281"/>
    </location>
</feature>
<keyword evidence="5" id="KW-0677">Repeat</keyword>
<dbReference type="PRINTS" id="PR00926">
    <property type="entry name" value="MITOCARRIER"/>
</dbReference>
<dbReference type="PANTHER" id="PTHR45624">
    <property type="entry name" value="MITOCHONDRIAL BASIC AMINO ACIDS TRANSPORTER-RELATED"/>
    <property type="match status" value="1"/>
</dbReference>
<dbReference type="AlphaFoldDB" id="A0A2R5GYJ1"/>
<evidence type="ECO:0000256" key="9">
    <source>
        <dbReference type="PROSITE-ProRule" id="PRU00282"/>
    </source>
</evidence>
<feature type="repeat" description="Solcar" evidence="9">
    <location>
        <begin position="97"/>
        <end position="183"/>
    </location>
</feature>
<accession>A0A2R5GYJ1</accession>
<evidence type="ECO:0000256" key="2">
    <source>
        <dbReference type="ARBA" id="ARBA00006375"/>
    </source>
</evidence>
<reference evidence="11 12" key="1">
    <citation type="submission" date="2017-12" db="EMBL/GenBank/DDBJ databases">
        <title>Sequencing, de novo assembly and annotation of complete genome of a new Thraustochytrid species, strain FCC1311.</title>
        <authorList>
            <person name="Sedici K."/>
            <person name="Godart F."/>
            <person name="Aiese Cigliano R."/>
            <person name="Sanseverino W."/>
            <person name="Barakat M."/>
            <person name="Ortet P."/>
            <person name="Marechal E."/>
            <person name="Cagnac O."/>
            <person name="Amato A."/>
        </authorList>
    </citation>
    <scope>NUCLEOTIDE SEQUENCE [LARGE SCALE GENOMIC DNA]</scope>
</reference>
<comment type="subcellular location">
    <subcellularLocation>
        <location evidence="1">Mitochondrion membrane</location>
        <topology evidence="1">Multi-pass membrane protein</topology>
    </subcellularLocation>
</comment>
<dbReference type="InterPro" id="IPR023395">
    <property type="entry name" value="MCP_dom_sf"/>
</dbReference>
<proteinExistence type="inferred from homology"/>
<dbReference type="PROSITE" id="PS50920">
    <property type="entry name" value="SOLCAR"/>
    <property type="match status" value="3"/>
</dbReference>
<keyword evidence="4 9" id="KW-0812">Transmembrane</keyword>
<dbReference type="Pfam" id="PF00153">
    <property type="entry name" value="Mito_carr"/>
    <property type="match status" value="3"/>
</dbReference>
<keyword evidence="3 10" id="KW-0813">Transport</keyword>
<dbReference type="OrthoDB" id="193856at2759"/>
<dbReference type="SUPFAM" id="SSF103506">
    <property type="entry name" value="Mitochondrial carrier"/>
    <property type="match status" value="1"/>
</dbReference>
<feature type="repeat" description="Solcar" evidence="9">
    <location>
        <begin position="1"/>
        <end position="84"/>
    </location>
</feature>
<evidence type="ECO:0000256" key="3">
    <source>
        <dbReference type="ARBA" id="ARBA00022448"/>
    </source>
</evidence>
<dbReference type="Gene3D" id="1.50.40.10">
    <property type="entry name" value="Mitochondrial carrier domain"/>
    <property type="match status" value="2"/>
</dbReference>
<keyword evidence="8 9" id="KW-0472">Membrane</keyword>
<dbReference type="EMBL" id="BEYU01000160">
    <property type="protein sequence ID" value="GBG33531.1"/>
    <property type="molecule type" value="Genomic_DNA"/>
</dbReference>
<comment type="caution">
    <text evidence="11">The sequence shown here is derived from an EMBL/GenBank/DDBJ whole genome shotgun (WGS) entry which is preliminary data.</text>
</comment>
<dbReference type="GO" id="GO:0022857">
    <property type="term" value="F:transmembrane transporter activity"/>
    <property type="evidence" value="ECO:0007669"/>
    <property type="project" value="TreeGrafter"/>
</dbReference>
<dbReference type="Proteomes" id="UP000241890">
    <property type="component" value="Unassembled WGS sequence"/>
</dbReference>
<sequence>MELVQDLTAGSIAGGVGIVVGHPLDTLKVRLQSAQGRHSVGAVMAATLRGEGVAGLFKGIMSPVLGQVAYTSLSFAGYNYTLQALSGHSLATGTADARLRDVFIAGTMGGAFSTLVTTPLELIKCNLQVDSQHSSLGGMRRIVRQRWAAGGIPALYRGFGITVIRDSPASGLYFVVYTESKEIAQHKFGLARTPAELISGGLAGVLCWFPVIPIDVIKTRIQTDCLRPLQERQYTSTMQCLRVTLEKDGVQGLYKGAGPLLVRAFPVSAVTFYVYEALMRWMRQF</sequence>
<keyword evidence="7" id="KW-0496">Mitochondrion</keyword>
<name>A0A2R5GYJ1_9STRA</name>
<dbReference type="PANTHER" id="PTHR45624:SF10">
    <property type="entry name" value="SLC (SOLUTE CARRIER) HOMOLOG"/>
    <property type="match status" value="1"/>
</dbReference>
<dbReference type="GO" id="GO:0031966">
    <property type="term" value="C:mitochondrial membrane"/>
    <property type="evidence" value="ECO:0007669"/>
    <property type="project" value="UniProtKB-SubCell"/>
</dbReference>
<evidence type="ECO:0000256" key="4">
    <source>
        <dbReference type="ARBA" id="ARBA00022692"/>
    </source>
</evidence>
<dbReference type="InParanoid" id="A0A2R5GYJ1"/>
<evidence type="ECO:0000256" key="5">
    <source>
        <dbReference type="ARBA" id="ARBA00022737"/>
    </source>
</evidence>
<protein>
    <submittedName>
        <fullName evidence="11">Mitochondrial carnitine carrier</fullName>
    </submittedName>
</protein>
<evidence type="ECO:0000256" key="6">
    <source>
        <dbReference type="ARBA" id="ARBA00022989"/>
    </source>
</evidence>
<evidence type="ECO:0000256" key="1">
    <source>
        <dbReference type="ARBA" id="ARBA00004225"/>
    </source>
</evidence>
<comment type="similarity">
    <text evidence="2 10">Belongs to the mitochondrial carrier (TC 2.A.29) family.</text>
</comment>
<evidence type="ECO:0000256" key="8">
    <source>
        <dbReference type="ARBA" id="ARBA00023136"/>
    </source>
</evidence>
<organism evidence="11 12">
    <name type="scientific">Hondaea fermentalgiana</name>
    <dbReference type="NCBI Taxonomy" id="2315210"/>
    <lineage>
        <taxon>Eukaryota</taxon>
        <taxon>Sar</taxon>
        <taxon>Stramenopiles</taxon>
        <taxon>Bigyra</taxon>
        <taxon>Labyrinthulomycetes</taxon>
        <taxon>Thraustochytrida</taxon>
        <taxon>Thraustochytriidae</taxon>
        <taxon>Hondaea</taxon>
    </lineage>
</organism>
<dbReference type="InterPro" id="IPR018108">
    <property type="entry name" value="MCP_transmembrane"/>
</dbReference>
<evidence type="ECO:0000256" key="7">
    <source>
        <dbReference type="ARBA" id="ARBA00023128"/>
    </source>
</evidence>
<dbReference type="InterPro" id="IPR002067">
    <property type="entry name" value="MCP"/>
</dbReference>
<evidence type="ECO:0000313" key="11">
    <source>
        <dbReference type="EMBL" id="GBG33531.1"/>
    </source>
</evidence>
<evidence type="ECO:0000313" key="12">
    <source>
        <dbReference type="Proteomes" id="UP000241890"/>
    </source>
</evidence>
<keyword evidence="6" id="KW-1133">Transmembrane helix</keyword>
<dbReference type="InterPro" id="IPR050567">
    <property type="entry name" value="Mitochondrial_Carrier"/>
</dbReference>